<gene>
    <name evidence="2" type="ORF">CYNAS_LOCUS13244</name>
</gene>
<proteinExistence type="predicted"/>
<dbReference type="InterPro" id="IPR001304">
    <property type="entry name" value="C-type_lectin-like"/>
</dbReference>
<dbReference type="InterPro" id="IPR050111">
    <property type="entry name" value="C-type_lectin/snaclec_domain"/>
</dbReference>
<keyword evidence="3" id="KW-1185">Reference proteome</keyword>
<comment type="caution">
    <text evidence="2">The sequence shown here is derived from an EMBL/GenBank/DDBJ whole genome shotgun (WGS) entry which is preliminary data.</text>
</comment>
<organism evidence="2 3">
    <name type="scientific">Cylicocyclus nassatus</name>
    <name type="common">Nematode worm</name>
    <dbReference type="NCBI Taxonomy" id="53992"/>
    <lineage>
        <taxon>Eukaryota</taxon>
        <taxon>Metazoa</taxon>
        <taxon>Ecdysozoa</taxon>
        <taxon>Nematoda</taxon>
        <taxon>Chromadorea</taxon>
        <taxon>Rhabditida</taxon>
        <taxon>Rhabditina</taxon>
        <taxon>Rhabditomorpha</taxon>
        <taxon>Strongyloidea</taxon>
        <taxon>Strongylidae</taxon>
        <taxon>Cylicocyclus</taxon>
    </lineage>
</organism>
<dbReference type="Gene3D" id="3.10.100.10">
    <property type="entry name" value="Mannose-Binding Protein A, subunit A"/>
    <property type="match status" value="1"/>
</dbReference>
<evidence type="ECO:0000313" key="2">
    <source>
        <dbReference type="EMBL" id="CAJ0601261.1"/>
    </source>
</evidence>
<dbReference type="InterPro" id="IPR016187">
    <property type="entry name" value="CTDL_fold"/>
</dbReference>
<dbReference type="SUPFAM" id="SSF56436">
    <property type="entry name" value="C-type lectin-like"/>
    <property type="match status" value="1"/>
</dbReference>
<dbReference type="Proteomes" id="UP001176961">
    <property type="component" value="Unassembled WGS sequence"/>
</dbReference>
<name>A0AA36GZI7_CYLNA</name>
<feature type="domain" description="C-type lectin" evidence="1">
    <location>
        <begin position="56"/>
        <end position="177"/>
    </location>
</feature>
<protein>
    <recommendedName>
        <fullName evidence="1">C-type lectin domain-containing protein</fullName>
    </recommendedName>
</protein>
<reference evidence="2" key="1">
    <citation type="submission" date="2023-07" db="EMBL/GenBank/DDBJ databases">
        <authorList>
            <consortium name="CYATHOMIX"/>
        </authorList>
    </citation>
    <scope>NUCLEOTIDE SEQUENCE</scope>
    <source>
        <strain evidence="2">N/A</strain>
    </source>
</reference>
<dbReference type="PANTHER" id="PTHR22803">
    <property type="entry name" value="MANNOSE, PHOSPHOLIPASE, LECTIN RECEPTOR RELATED"/>
    <property type="match status" value="1"/>
</dbReference>
<sequence length="200" mass="22993">MKFLVVALFPLAETFLRPNSHELIMRSADQPQITDLDRSEAGYRDHCESGWTYFDETNACYKNFFHATFQSAENLCQTVGAHLTSIHSHDENLFVAELAKSGRHMTNDSTQGTWIGLERYAHLNWTWTDGTKVDFLLWAPGQPDNMGGVQECGQLWPDPRAELEGVVNYQRWDDLHCHIEIRSFVCKKNAFAEVARQKRV</sequence>
<dbReference type="AlphaFoldDB" id="A0AA36GZI7"/>
<dbReference type="Pfam" id="PF00059">
    <property type="entry name" value="Lectin_C"/>
    <property type="match status" value="1"/>
</dbReference>
<accession>A0AA36GZI7</accession>
<evidence type="ECO:0000313" key="3">
    <source>
        <dbReference type="Proteomes" id="UP001176961"/>
    </source>
</evidence>
<dbReference type="EMBL" id="CATQJL010000305">
    <property type="protein sequence ID" value="CAJ0601261.1"/>
    <property type="molecule type" value="Genomic_DNA"/>
</dbReference>
<evidence type="ECO:0000259" key="1">
    <source>
        <dbReference type="PROSITE" id="PS50041"/>
    </source>
</evidence>
<dbReference type="InterPro" id="IPR016186">
    <property type="entry name" value="C-type_lectin-like/link_sf"/>
</dbReference>
<dbReference type="SMART" id="SM00034">
    <property type="entry name" value="CLECT"/>
    <property type="match status" value="1"/>
</dbReference>
<dbReference type="PROSITE" id="PS50041">
    <property type="entry name" value="C_TYPE_LECTIN_2"/>
    <property type="match status" value="1"/>
</dbReference>